<dbReference type="EMBL" id="FOBB01000001">
    <property type="protein sequence ID" value="SEK40463.1"/>
    <property type="molecule type" value="Genomic_DNA"/>
</dbReference>
<gene>
    <name evidence="1" type="ORF">SAMN04488505_101134</name>
</gene>
<proteinExistence type="predicted"/>
<reference evidence="1 2" key="1">
    <citation type="submission" date="2016-10" db="EMBL/GenBank/DDBJ databases">
        <authorList>
            <person name="de Groot N.N."/>
        </authorList>
    </citation>
    <scope>NUCLEOTIDE SEQUENCE [LARGE SCALE GENOMIC DNA]</scope>
    <source>
        <strain evidence="1 2">DSM 21039</strain>
    </source>
</reference>
<keyword evidence="2" id="KW-1185">Reference proteome</keyword>
<protein>
    <submittedName>
        <fullName evidence="1">Uncharacterized protein</fullName>
    </submittedName>
</protein>
<name>A0A1H7GQM6_9BACT</name>
<evidence type="ECO:0000313" key="2">
    <source>
        <dbReference type="Proteomes" id="UP000198984"/>
    </source>
</evidence>
<dbReference type="AlphaFoldDB" id="A0A1H7GQM6"/>
<organism evidence="1 2">
    <name type="scientific">Chitinophaga rupis</name>
    <dbReference type="NCBI Taxonomy" id="573321"/>
    <lineage>
        <taxon>Bacteria</taxon>
        <taxon>Pseudomonadati</taxon>
        <taxon>Bacteroidota</taxon>
        <taxon>Chitinophagia</taxon>
        <taxon>Chitinophagales</taxon>
        <taxon>Chitinophagaceae</taxon>
        <taxon>Chitinophaga</taxon>
    </lineage>
</organism>
<accession>A0A1H7GQM6</accession>
<dbReference type="Proteomes" id="UP000198984">
    <property type="component" value="Unassembled WGS sequence"/>
</dbReference>
<evidence type="ECO:0000313" key="1">
    <source>
        <dbReference type="EMBL" id="SEK40463.1"/>
    </source>
</evidence>
<sequence length="79" mass="8673">MKKIELKTLKMSVKDMLTREQMRAIIAGSSGGLCTTNYAELGSLRVNCNAIPYYHLGRDGDKICCVPCPDPTSDCMDEA</sequence>